<proteinExistence type="predicted"/>
<dbReference type="GO" id="GO:0003700">
    <property type="term" value="F:DNA-binding transcription factor activity"/>
    <property type="evidence" value="ECO:0007669"/>
    <property type="project" value="InterPro"/>
</dbReference>
<evidence type="ECO:0000256" key="1">
    <source>
        <dbReference type="ARBA" id="ARBA00023015"/>
    </source>
</evidence>
<dbReference type="PANTHER" id="PTHR42756:SF1">
    <property type="entry name" value="TRANSCRIPTIONAL REPRESSOR OF EMRAB OPERON"/>
    <property type="match status" value="1"/>
</dbReference>
<evidence type="ECO:0000259" key="4">
    <source>
        <dbReference type="PROSITE" id="PS50995"/>
    </source>
</evidence>
<dbReference type="InterPro" id="IPR023187">
    <property type="entry name" value="Tscrpt_reg_MarR-type_CS"/>
</dbReference>
<dbReference type="Pfam" id="PF12802">
    <property type="entry name" value="MarR_2"/>
    <property type="match status" value="1"/>
</dbReference>
<accession>A0A4S4BS97</accession>
<evidence type="ECO:0000313" key="6">
    <source>
        <dbReference type="Proteomes" id="UP000310636"/>
    </source>
</evidence>
<dbReference type="InterPro" id="IPR036388">
    <property type="entry name" value="WH-like_DNA-bd_sf"/>
</dbReference>
<keyword evidence="3" id="KW-0804">Transcription</keyword>
<comment type="caution">
    <text evidence="5">The sequence shown here is derived from an EMBL/GenBank/DDBJ whole genome shotgun (WGS) entry which is preliminary data.</text>
</comment>
<dbReference type="SMART" id="SM00347">
    <property type="entry name" value="HTH_MARR"/>
    <property type="match status" value="1"/>
</dbReference>
<dbReference type="AlphaFoldDB" id="A0A4S4BS97"/>
<dbReference type="InterPro" id="IPR036390">
    <property type="entry name" value="WH_DNA-bd_sf"/>
</dbReference>
<dbReference type="EMBL" id="SSOB01000020">
    <property type="protein sequence ID" value="THF77356.1"/>
    <property type="molecule type" value="Genomic_DNA"/>
</dbReference>
<gene>
    <name evidence="5" type="ORF">E6C55_16545</name>
</gene>
<keyword evidence="2" id="KW-0238">DNA-binding</keyword>
<keyword evidence="6" id="KW-1185">Reference proteome</keyword>
<dbReference type="PANTHER" id="PTHR42756">
    <property type="entry name" value="TRANSCRIPTIONAL REGULATOR, MARR"/>
    <property type="match status" value="1"/>
</dbReference>
<dbReference type="PROSITE" id="PS50995">
    <property type="entry name" value="HTH_MARR_2"/>
    <property type="match status" value="1"/>
</dbReference>
<dbReference type="Gene3D" id="1.10.10.10">
    <property type="entry name" value="Winged helix-like DNA-binding domain superfamily/Winged helix DNA-binding domain"/>
    <property type="match status" value="1"/>
</dbReference>
<reference evidence="5 6" key="1">
    <citation type="submission" date="2019-04" db="EMBL/GenBank/DDBJ databases">
        <title>Cohnella sp. nov. isolated from preserved vegetables.</title>
        <authorList>
            <person name="Lin S.-Y."/>
            <person name="Hung M.-H."/>
            <person name="Young C.-C."/>
        </authorList>
    </citation>
    <scope>NUCLEOTIDE SEQUENCE [LARGE SCALE GENOMIC DNA]</scope>
    <source>
        <strain evidence="5 6">CC-MHH1044</strain>
    </source>
</reference>
<organism evidence="5 6">
    <name type="scientific">Cohnella fermenti</name>
    <dbReference type="NCBI Taxonomy" id="2565925"/>
    <lineage>
        <taxon>Bacteria</taxon>
        <taxon>Bacillati</taxon>
        <taxon>Bacillota</taxon>
        <taxon>Bacilli</taxon>
        <taxon>Bacillales</taxon>
        <taxon>Paenibacillaceae</taxon>
        <taxon>Cohnella</taxon>
    </lineage>
</organism>
<name>A0A4S4BS97_9BACL</name>
<evidence type="ECO:0000313" key="5">
    <source>
        <dbReference type="EMBL" id="THF77356.1"/>
    </source>
</evidence>
<dbReference type="PRINTS" id="PR00598">
    <property type="entry name" value="HTHMARR"/>
</dbReference>
<sequence>MEQERVGRLISYIYRENQKALAKELLPYGLGGGGQYGFLKLILGKPGITQEQMTAEMKFDKATTARAVKHLEAVGYIERRPDPRDRRSSLLYPTAKATGFAPVLQAILDRFNVKLISGLTSEEEQQLLRLLRKVSRNAAVLSE</sequence>
<dbReference type="SUPFAM" id="SSF46785">
    <property type="entry name" value="Winged helix' DNA-binding domain"/>
    <property type="match status" value="1"/>
</dbReference>
<dbReference type="RefSeq" id="WP_136371001.1">
    <property type="nucleotide sequence ID" value="NZ_SSOB01000020.1"/>
</dbReference>
<evidence type="ECO:0000256" key="2">
    <source>
        <dbReference type="ARBA" id="ARBA00023125"/>
    </source>
</evidence>
<evidence type="ECO:0000256" key="3">
    <source>
        <dbReference type="ARBA" id="ARBA00023163"/>
    </source>
</evidence>
<dbReference type="Proteomes" id="UP000310636">
    <property type="component" value="Unassembled WGS sequence"/>
</dbReference>
<feature type="domain" description="HTH marR-type" evidence="4">
    <location>
        <begin position="3"/>
        <end position="136"/>
    </location>
</feature>
<protein>
    <submittedName>
        <fullName evidence="5">Winged helix-turn-helix transcriptional regulator</fullName>
    </submittedName>
</protein>
<keyword evidence="1" id="KW-0805">Transcription regulation</keyword>
<dbReference type="OrthoDB" id="6462103at2"/>
<dbReference type="GO" id="GO:0003677">
    <property type="term" value="F:DNA binding"/>
    <property type="evidence" value="ECO:0007669"/>
    <property type="project" value="UniProtKB-KW"/>
</dbReference>
<dbReference type="PROSITE" id="PS01117">
    <property type="entry name" value="HTH_MARR_1"/>
    <property type="match status" value="1"/>
</dbReference>
<dbReference type="InterPro" id="IPR000835">
    <property type="entry name" value="HTH_MarR-typ"/>
</dbReference>